<protein>
    <recommendedName>
        <fullName evidence="1">HD domain-containing protein</fullName>
    </recommendedName>
</protein>
<dbReference type="Gene3D" id="1.10.3210.10">
    <property type="entry name" value="Hypothetical protein af1432"/>
    <property type="match status" value="1"/>
</dbReference>
<evidence type="ECO:0000313" key="2">
    <source>
        <dbReference type="EMBL" id="CAI8010474.1"/>
    </source>
</evidence>
<gene>
    <name evidence="2" type="ORF">GBAR_LOCUS6910</name>
</gene>
<dbReference type="Proteomes" id="UP001174909">
    <property type="component" value="Unassembled WGS sequence"/>
</dbReference>
<dbReference type="Pfam" id="PF01966">
    <property type="entry name" value="HD"/>
    <property type="match status" value="1"/>
</dbReference>
<name>A0AA35RFX4_GEOBA</name>
<dbReference type="AlphaFoldDB" id="A0AA35RFX4"/>
<reference evidence="2" key="1">
    <citation type="submission" date="2023-03" db="EMBL/GenBank/DDBJ databases">
        <authorList>
            <person name="Steffen K."/>
            <person name="Cardenas P."/>
        </authorList>
    </citation>
    <scope>NUCLEOTIDE SEQUENCE</scope>
</reference>
<evidence type="ECO:0000313" key="3">
    <source>
        <dbReference type="Proteomes" id="UP001174909"/>
    </source>
</evidence>
<keyword evidence="3" id="KW-1185">Reference proteome</keyword>
<organism evidence="2 3">
    <name type="scientific">Geodia barretti</name>
    <name type="common">Barrett's horny sponge</name>
    <dbReference type="NCBI Taxonomy" id="519541"/>
    <lineage>
        <taxon>Eukaryota</taxon>
        <taxon>Metazoa</taxon>
        <taxon>Porifera</taxon>
        <taxon>Demospongiae</taxon>
        <taxon>Heteroscleromorpha</taxon>
        <taxon>Tetractinellida</taxon>
        <taxon>Astrophorina</taxon>
        <taxon>Geodiidae</taxon>
        <taxon>Geodia</taxon>
    </lineage>
</organism>
<dbReference type="EMBL" id="CASHTH010001038">
    <property type="protein sequence ID" value="CAI8010474.1"/>
    <property type="molecule type" value="Genomic_DNA"/>
</dbReference>
<proteinExistence type="predicted"/>
<feature type="domain" description="HD" evidence="1">
    <location>
        <begin position="7"/>
        <end position="106"/>
    </location>
</feature>
<dbReference type="SUPFAM" id="SSF109604">
    <property type="entry name" value="HD-domain/PDEase-like"/>
    <property type="match status" value="1"/>
</dbReference>
<accession>A0AA35RFX4</accession>
<evidence type="ECO:0000259" key="1">
    <source>
        <dbReference type="Pfam" id="PF01966"/>
    </source>
</evidence>
<comment type="caution">
    <text evidence="2">The sequence shown here is derived from an EMBL/GenBank/DDBJ whole genome shotgun (WGS) entry which is preliminary data.</text>
</comment>
<sequence length="156" mass="17562">MPRGLQAHIARAQDVARELAPYHNVDPERAALGILAHDVARAMKGPELIEQANRFCLPIRPVEEQVPLLLHGPVGAEILRVEDGLAATAGEYDIYKAVYWHTTFNPALVDAMGMVVSGDQRYPHKRKRALPTGSKVMEWRVWGRWLWRSMCLCLVS</sequence>
<dbReference type="InterPro" id="IPR006674">
    <property type="entry name" value="HD_domain"/>
</dbReference>